<dbReference type="Proteomes" id="UP000738126">
    <property type="component" value="Unassembled WGS sequence"/>
</dbReference>
<reference evidence="2 3" key="1">
    <citation type="journal article" date="2020" name="Microorganisms">
        <title>Osmotic Adaptation and Compatible Solute Biosynthesis of Phototrophic Bacteria as Revealed from Genome Analyses.</title>
        <authorList>
            <person name="Imhoff J.F."/>
            <person name="Rahn T."/>
            <person name="Kunzel S."/>
            <person name="Keller A."/>
            <person name="Neulinger S.C."/>
        </authorList>
    </citation>
    <scope>NUCLEOTIDE SEQUENCE [LARGE SCALE GENOMIC DNA]</scope>
    <source>
        <strain evidence="2 3">DSM 15116</strain>
    </source>
</reference>
<evidence type="ECO:0000256" key="1">
    <source>
        <dbReference type="SAM" id="Phobius"/>
    </source>
</evidence>
<organism evidence="2 3">
    <name type="scientific">Halorhodospira neutriphila</name>
    <dbReference type="NCBI Taxonomy" id="168379"/>
    <lineage>
        <taxon>Bacteria</taxon>
        <taxon>Pseudomonadati</taxon>
        <taxon>Pseudomonadota</taxon>
        <taxon>Gammaproteobacteria</taxon>
        <taxon>Chromatiales</taxon>
        <taxon>Ectothiorhodospiraceae</taxon>
        <taxon>Halorhodospira</taxon>
    </lineage>
</organism>
<dbReference type="EMBL" id="NRSH01000062">
    <property type="protein sequence ID" value="MBK1726725.1"/>
    <property type="molecule type" value="Genomic_DNA"/>
</dbReference>
<name>A0ABS1E5E1_9GAMM</name>
<evidence type="ECO:0000313" key="3">
    <source>
        <dbReference type="Proteomes" id="UP000738126"/>
    </source>
</evidence>
<keyword evidence="3" id="KW-1185">Reference proteome</keyword>
<gene>
    <name evidence="2" type="ORF">CKO13_06755</name>
</gene>
<evidence type="ECO:0000313" key="2">
    <source>
        <dbReference type="EMBL" id="MBK1726725.1"/>
    </source>
</evidence>
<keyword evidence="1" id="KW-0472">Membrane</keyword>
<sequence>MDISRWLHPVQLVFYLARLGQMLGVRRWLPRLTRFSWRLVHSRMAVFWLVAAAGLIAPWWWVLQGG</sequence>
<dbReference type="RefSeq" id="WP_200258354.1">
    <property type="nucleotide sequence ID" value="NZ_NRSH01000062.1"/>
</dbReference>
<keyword evidence="1" id="KW-1133">Transmembrane helix</keyword>
<proteinExistence type="predicted"/>
<feature type="transmembrane region" description="Helical" evidence="1">
    <location>
        <begin position="45"/>
        <end position="63"/>
    </location>
</feature>
<comment type="caution">
    <text evidence="2">The sequence shown here is derived from an EMBL/GenBank/DDBJ whole genome shotgun (WGS) entry which is preliminary data.</text>
</comment>
<protein>
    <submittedName>
        <fullName evidence="2">Uncharacterized protein</fullName>
    </submittedName>
</protein>
<keyword evidence="1" id="KW-0812">Transmembrane</keyword>
<accession>A0ABS1E5E1</accession>